<feature type="compositionally biased region" description="Polar residues" evidence="1">
    <location>
        <begin position="1"/>
        <end position="10"/>
    </location>
</feature>
<name>A0A9W7ZQS9_9FUNG</name>
<feature type="region of interest" description="Disordered" evidence="1">
    <location>
        <begin position="1"/>
        <end position="80"/>
    </location>
</feature>
<keyword evidence="3" id="KW-1185">Reference proteome</keyword>
<sequence>MSPAQPASGSNAAAAAANAANANAAANAANAAAANANANANAANAANSQTLNPERQRFERLASEAVPAPGTAVDDMTDEE</sequence>
<dbReference type="Proteomes" id="UP001150569">
    <property type="component" value="Unassembled WGS sequence"/>
</dbReference>
<accession>A0A9W7ZQS9</accession>
<comment type="caution">
    <text evidence="2">The sequence shown here is derived from an EMBL/GenBank/DDBJ whole genome shotgun (WGS) entry which is preliminary data.</text>
</comment>
<evidence type="ECO:0000256" key="1">
    <source>
        <dbReference type="SAM" id="MobiDB-lite"/>
    </source>
</evidence>
<dbReference type="EMBL" id="JANBPT010001592">
    <property type="protein sequence ID" value="KAJ1906454.1"/>
    <property type="molecule type" value="Genomic_DNA"/>
</dbReference>
<feature type="non-terminal residue" evidence="2">
    <location>
        <position position="80"/>
    </location>
</feature>
<protein>
    <submittedName>
        <fullName evidence="2">Uncharacterized protein</fullName>
    </submittedName>
</protein>
<organism evidence="2 3">
    <name type="scientific">Tieghemiomyces parasiticus</name>
    <dbReference type="NCBI Taxonomy" id="78921"/>
    <lineage>
        <taxon>Eukaryota</taxon>
        <taxon>Fungi</taxon>
        <taxon>Fungi incertae sedis</taxon>
        <taxon>Zoopagomycota</taxon>
        <taxon>Kickxellomycotina</taxon>
        <taxon>Dimargaritomycetes</taxon>
        <taxon>Dimargaritales</taxon>
        <taxon>Dimargaritaceae</taxon>
        <taxon>Tieghemiomyces</taxon>
    </lineage>
</organism>
<reference evidence="2" key="1">
    <citation type="submission" date="2022-07" db="EMBL/GenBank/DDBJ databases">
        <title>Phylogenomic reconstructions and comparative analyses of Kickxellomycotina fungi.</title>
        <authorList>
            <person name="Reynolds N.K."/>
            <person name="Stajich J.E."/>
            <person name="Barry K."/>
            <person name="Grigoriev I.V."/>
            <person name="Crous P."/>
            <person name="Smith M.E."/>
        </authorList>
    </citation>
    <scope>NUCLEOTIDE SEQUENCE</scope>
    <source>
        <strain evidence="2">RSA 861</strain>
    </source>
</reference>
<feature type="compositionally biased region" description="Low complexity" evidence="1">
    <location>
        <begin position="11"/>
        <end position="47"/>
    </location>
</feature>
<proteinExistence type="predicted"/>
<evidence type="ECO:0000313" key="3">
    <source>
        <dbReference type="Proteomes" id="UP001150569"/>
    </source>
</evidence>
<evidence type="ECO:0000313" key="2">
    <source>
        <dbReference type="EMBL" id="KAJ1906454.1"/>
    </source>
</evidence>
<gene>
    <name evidence="2" type="ORF">IWQ60_012080</name>
</gene>
<dbReference type="AlphaFoldDB" id="A0A9W7ZQS9"/>